<proteinExistence type="predicted"/>
<feature type="signal peptide" evidence="1">
    <location>
        <begin position="1"/>
        <end position="16"/>
    </location>
</feature>
<dbReference type="RefSeq" id="WP_316411743.1">
    <property type="nucleotide sequence ID" value="NZ_AP027080.1"/>
</dbReference>
<dbReference type="AlphaFoldDB" id="A0AA48K9I3"/>
<gene>
    <name evidence="3" type="ORF">METEAL_22740</name>
</gene>
<dbReference type="KEGG" id="msil:METEAL_22740"/>
<dbReference type="SUPFAM" id="SSF51110">
    <property type="entry name" value="alpha-D-mannose-specific plant lectins"/>
    <property type="match status" value="1"/>
</dbReference>
<dbReference type="Gene3D" id="2.90.10.30">
    <property type="match status" value="1"/>
</dbReference>
<name>A0AA48K9I3_9BACT</name>
<dbReference type="EMBL" id="AP027080">
    <property type="protein sequence ID" value="BDU73100.1"/>
    <property type="molecule type" value="Genomic_DNA"/>
</dbReference>
<feature type="chain" id="PRO_5041244322" description="Bulb-type lectin domain-containing protein" evidence="1">
    <location>
        <begin position="17"/>
        <end position="160"/>
    </location>
</feature>
<organism evidence="3 4">
    <name type="scientific">Mesoterricola silvestris</name>
    <dbReference type="NCBI Taxonomy" id="2927979"/>
    <lineage>
        <taxon>Bacteria</taxon>
        <taxon>Pseudomonadati</taxon>
        <taxon>Acidobacteriota</taxon>
        <taxon>Holophagae</taxon>
        <taxon>Holophagales</taxon>
        <taxon>Holophagaceae</taxon>
        <taxon>Mesoterricola</taxon>
    </lineage>
</organism>
<evidence type="ECO:0000256" key="1">
    <source>
        <dbReference type="SAM" id="SignalP"/>
    </source>
</evidence>
<feature type="domain" description="Bulb-type lectin" evidence="2">
    <location>
        <begin position="17"/>
        <end position="132"/>
    </location>
</feature>
<accession>A0AA48K9I3</accession>
<keyword evidence="1" id="KW-0732">Signal</keyword>
<keyword evidence="4" id="KW-1185">Reference proteome</keyword>
<dbReference type="Proteomes" id="UP001238179">
    <property type="component" value="Chromosome"/>
</dbReference>
<evidence type="ECO:0000313" key="3">
    <source>
        <dbReference type="EMBL" id="BDU73100.1"/>
    </source>
</evidence>
<protein>
    <recommendedName>
        <fullName evidence="2">Bulb-type lectin domain-containing protein</fullName>
    </recommendedName>
</protein>
<dbReference type="InterPro" id="IPR036426">
    <property type="entry name" value="Bulb-type_lectin_dom_sf"/>
</dbReference>
<sequence length="160" mass="17195">MRCLPLLLLIAVPLLAADSLPSGARLAKGESLTSRNNAYRMDVRDDGKLAVYRLAPAEALVWESPGDGFPGAGALEMRADNDLVLADAEGATRWHSATAETGARIPGHLVLQDDGELCVFSGPRRLWAAGAVAVRIVLPLGELRKAIQDEEARRDWCVIL</sequence>
<dbReference type="PROSITE" id="PS50927">
    <property type="entry name" value="BULB_LECTIN"/>
    <property type="match status" value="1"/>
</dbReference>
<dbReference type="InterPro" id="IPR001480">
    <property type="entry name" value="Bulb-type_lectin_dom"/>
</dbReference>
<reference evidence="4" key="1">
    <citation type="journal article" date="2023" name="Int. J. Syst. Evol. Microbiol.">
        <title>Mesoterricola silvestris gen. nov., sp. nov., Mesoterricola sediminis sp. nov., Geothrix oryzae sp. nov., Geothrix edaphica sp. nov., Geothrix rubra sp. nov., and Geothrix limicola sp. nov., six novel members of Acidobacteriota isolated from soils.</title>
        <authorList>
            <person name="Itoh H."/>
            <person name="Sugisawa Y."/>
            <person name="Mise K."/>
            <person name="Xu Z."/>
            <person name="Kuniyasu M."/>
            <person name="Ushijima N."/>
            <person name="Kawano K."/>
            <person name="Kobayashi E."/>
            <person name="Shiratori Y."/>
            <person name="Masuda Y."/>
            <person name="Senoo K."/>
        </authorList>
    </citation>
    <scope>NUCLEOTIDE SEQUENCE [LARGE SCALE GENOMIC DNA]</scope>
    <source>
        <strain evidence="4">W79</strain>
    </source>
</reference>
<evidence type="ECO:0000313" key="4">
    <source>
        <dbReference type="Proteomes" id="UP001238179"/>
    </source>
</evidence>
<evidence type="ECO:0000259" key="2">
    <source>
        <dbReference type="PROSITE" id="PS50927"/>
    </source>
</evidence>